<feature type="domain" description="Catalase core" evidence="8">
    <location>
        <begin position="86"/>
        <end position="178"/>
    </location>
</feature>
<dbReference type="GO" id="GO:0042542">
    <property type="term" value="P:response to hydrogen peroxide"/>
    <property type="evidence" value="ECO:0007669"/>
    <property type="project" value="TreeGrafter"/>
</dbReference>
<dbReference type="InterPro" id="IPR020835">
    <property type="entry name" value="Catalase_sf"/>
</dbReference>
<dbReference type="GO" id="GO:0005739">
    <property type="term" value="C:mitochondrion"/>
    <property type="evidence" value="ECO:0007669"/>
    <property type="project" value="TreeGrafter"/>
</dbReference>
<dbReference type="PANTHER" id="PTHR11465">
    <property type="entry name" value="CATALASE"/>
    <property type="match status" value="1"/>
</dbReference>
<comment type="similarity">
    <text evidence="1">Belongs to the catalase family.</text>
</comment>
<keyword evidence="7" id="KW-0376">Hydrogen peroxide</keyword>
<keyword evidence="3" id="KW-0349">Heme</keyword>
<evidence type="ECO:0000256" key="1">
    <source>
        <dbReference type="ARBA" id="ARBA00005329"/>
    </source>
</evidence>
<evidence type="ECO:0000256" key="4">
    <source>
        <dbReference type="ARBA" id="ARBA00022723"/>
    </source>
</evidence>
<dbReference type="PROSITE" id="PS51402">
    <property type="entry name" value="CATALASE_3"/>
    <property type="match status" value="1"/>
</dbReference>
<dbReference type="GO" id="GO:0004096">
    <property type="term" value="F:catalase activity"/>
    <property type="evidence" value="ECO:0007669"/>
    <property type="project" value="InterPro"/>
</dbReference>
<protein>
    <recommendedName>
        <fullName evidence="8">Catalase core domain-containing protein</fullName>
    </recommendedName>
</protein>
<dbReference type="InterPro" id="IPR018028">
    <property type="entry name" value="Catalase"/>
</dbReference>
<reference evidence="9" key="2">
    <citation type="submission" date="2023-05" db="EMBL/GenBank/DDBJ databases">
        <authorList>
            <person name="Fouks B."/>
        </authorList>
    </citation>
    <scope>NUCLEOTIDE SEQUENCE</scope>
    <source>
        <strain evidence="9">Stay&amp;Tobe</strain>
        <tissue evidence="9">Testes</tissue>
    </source>
</reference>
<dbReference type="Proteomes" id="UP001233999">
    <property type="component" value="Unassembled WGS sequence"/>
</dbReference>
<evidence type="ECO:0000256" key="5">
    <source>
        <dbReference type="ARBA" id="ARBA00023002"/>
    </source>
</evidence>
<organism evidence="9 10">
    <name type="scientific">Diploptera punctata</name>
    <name type="common">Pacific beetle cockroach</name>
    <dbReference type="NCBI Taxonomy" id="6984"/>
    <lineage>
        <taxon>Eukaryota</taxon>
        <taxon>Metazoa</taxon>
        <taxon>Ecdysozoa</taxon>
        <taxon>Arthropoda</taxon>
        <taxon>Hexapoda</taxon>
        <taxon>Insecta</taxon>
        <taxon>Pterygota</taxon>
        <taxon>Neoptera</taxon>
        <taxon>Polyneoptera</taxon>
        <taxon>Dictyoptera</taxon>
        <taxon>Blattodea</taxon>
        <taxon>Blaberoidea</taxon>
        <taxon>Blaberidae</taxon>
        <taxon>Diplopterinae</taxon>
        <taxon>Diploptera</taxon>
    </lineage>
</organism>
<feature type="non-terminal residue" evidence="9">
    <location>
        <position position="178"/>
    </location>
</feature>
<evidence type="ECO:0000259" key="8">
    <source>
        <dbReference type="SMART" id="SM01060"/>
    </source>
</evidence>
<accession>A0AAD8E389</accession>
<proteinExistence type="inferred from homology"/>
<evidence type="ECO:0000313" key="9">
    <source>
        <dbReference type="EMBL" id="KAJ9575144.1"/>
    </source>
</evidence>
<evidence type="ECO:0000256" key="2">
    <source>
        <dbReference type="ARBA" id="ARBA00022559"/>
    </source>
</evidence>
<dbReference type="EMBL" id="JASPKZ010010223">
    <property type="protein sequence ID" value="KAJ9575144.1"/>
    <property type="molecule type" value="Genomic_DNA"/>
</dbReference>
<name>A0AAD8E389_DIPPU</name>
<dbReference type="GO" id="GO:0046872">
    <property type="term" value="F:metal ion binding"/>
    <property type="evidence" value="ECO:0007669"/>
    <property type="project" value="UniProtKB-KW"/>
</dbReference>
<evidence type="ECO:0000256" key="7">
    <source>
        <dbReference type="ARBA" id="ARBA00023324"/>
    </source>
</evidence>
<dbReference type="PANTHER" id="PTHR11465:SF9">
    <property type="entry name" value="CATALASE"/>
    <property type="match status" value="1"/>
</dbReference>
<keyword evidence="2" id="KW-0575">Peroxidase</keyword>
<keyword evidence="10" id="KW-1185">Reference proteome</keyword>
<dbReference type="InterPro" id="IPR024708">
    <property type="entry name" value="Catalase_AS"/>
</dbReference>
<dbReference type="GO" id="GO:0020037">
    <property type="term" value="F:heme binding"/>
    <property type="evidence" value="ECO:0007669"/>
    <property type="project" value="InterPro"/>
</dbReference>
<keyword evidence="4" id="KW-0479">Metal-binding</keyword>
<evidence type="ECO:0000256" key="6">
    <source>
        <dbReference type="ARBA" id="ARBA00023004"/>
    </source>
</evidence>
<dbReference type="AlphaFoldDB" id="A0AAD8E389"/>
<dbReference type="Pfam" id="PF00199">
    <property type="entry name" value="Catalase"/>
    <property type="match status" value="1"/>
</dbReference>
<dbReference type="InterPro" id="IPR011614">
    <property type="entry name" value="Catalase_core"/>
</dbReference>
<keyword evidence="6" id="KW-0408">Iron</keyword>
<dbReference type="Gene3D" id="2.40.180.10">
    <property type="entry name" value="Catalase core domain"/>
    <property type="match status" value="1"/>
</dbReference>
<gene>
    <name evidence="9" type="ORF">L9F63_025905</name>
</gene>
<comment type="caution">
    <text evidence="9">The sequence shown here is derived from an EMBL/GenBank/DDBJ whole genome shotgun (WGS) entry which is preliminary data.</text>
</comment>
<keyword evidence="5" id="KW-0560">Oxidoreductase</keyword>
<dbReference type="GO" id="GO:0042744">
    <property type="term" value="P:hydrogen peroxide catabolic process"/>
    <property type="evidence" value="ECO:0007669"/>
    <property type="project" value="UniProtKB-KW"/>
</dbReference>
<dbReference type="PRINTS" id="PR00067">
    <property type="entry name" value="CATALASE"/>
</dbReference>
<dbReference type="SUPFAM" id="SSF56634">
    <property type="entry name" value="Heme-dependent catalase-like"/>
    <property type="match status" value="1"/>
</dbReference>
<evidence type="ECO:0000256" key="3">
    <source>
        <dbReference type="ARBA" id="ARBA00022617"/>
    </source>
</evidence>
<sequence>MSMRHCTSFDKIWSLQYSSIYHFALASISSGSYTSELSPKIRLHEARGERFCSSCDGVLIKPMSGRDPASDQLVNFKKNLRKQKLKQDMETPVDNRGASLTVGPRGPMLLQDITFLDELAHFDRERIPERVVHAKGAGAFGYFEVTHDISKYCKANVFSKIGKKTPIAVRFSTVGGGK</sequence>
<dbReference type="PROSITE" id="PS00438">
    <property type="entry name" value="CATALASE_2"/>
    <property type="match status" value="1"/>
</dbReference>
<dbReference type="SMART" id="SM01060">
    <property type="entry name" value="Catalase"/>
    <property type="match status" value="1"/>
</dbReference>
<dbReference type="GO" id="GO:0005777">
    <property type="term" value="C:peroxisome"/>
    <property type="evidence" value="ECO:0007669"/>
    <property type="project" value="TreeGrafter"/>
</dbReference>
<reference evidence="9" key="1">
    <citation type="journal article" date="2023" name="IScience">
        <title>Live-bearing cockroach genome reveals convergent evolutionary mechanisms linked to viviparity in insects and beyond.</title>
        <authorList>
            <person name="Fouks B."/>
            <person name="Harrison M.C."/>
            <person name="Mikhailova A.A."/>
            <person name="Marchal E."/>
            <person name="English S."/>
            <person name="Carruthers M."/>
            <person name="Jennings E.C."/>
            <person name="Chiamaka E.L."/>
            <person name="Frigard R.A."/>
            <person name="Pippel M."/>
            <person name="Attardo G.M."/>
            <person name="Benoit J.B."/>
            <person name="Bornberg-Bauer E."/>
            <person name="Tobe S.S."/>
        </authorList>
    </citation>
    <scope>NUCLEOTIDE SEQUENCE</scope>
    <source>
        <strain evidence="9">Stay&amp;Tobe</strain>
    </source>
</reference>
<evidence type="ECO:0000313" key="10">
    <source>
        <dbReference type="Proteomes" id="UP001233999"/>
    </source>
</evidence>